<dbReference type="Proteomes" id="UP000235598">
    <property type="component" value="Unassembled WGS sequence"/>
</dbReference>
<evidence type="ECO:0000256" key="2">
    <source>
        <dbReference type="SAM" id="SignalP"/>
    </source>
</evidence>
<dbReference type="OrthoDB" id="4460997at2"/>
<reference evidence="3 4" key="1">
    <citation type="submission" date="2017-09" db="EMBL/GenBank/DDBJ databases">
        <title>Bacterial strain isolated from the female urinary microbiota.</title>
        <authorList>
            <person name="Thomas-White K."/>
            <person name="Kumar N."/>
            <person name="Forster S."/>
            <person name="Putonti C."/>
            <person name="Lawley T."/>
            <person name="Wolfe A.J."/>
        </authorList>
    </citation>
    <scope>NUCLEOTIDE SEQUENCE [LARGE SCALE GENOMIC DNA]</scope>
    <source>
        <strain evidence="3 4">UMB1301</strain>
    </source>
</reference>
<comment type="caution">
    <text evidence="3">The sequence shown here is derived from an EMBL/GenBank/DDBJ whole genome shotgun (WGS) entry which is preliminary data.</text>
</comment>
<accession>A0A2N6VPP9</accession>
<protein>
    <recommendedName>
        <fullName evidence="5">Lipoprotein</fullName>
    </recommendedName>
</protein>
<evidence type="ECO:0008006" key="5">
    <source>
        <dbReference type="Google" id="ProtNLM"/>
    </source>
</evidence>
<dbReference type="EMBL" id="PNHK01000001">
    <property type="protein sequence ID" value="PMD05983.1"/>
    <property type="molecule type" value="Genomic_DNA"/>
</dbReference>
<dbReference type="RefSeq" id="WP_102237638.1">
    <property type="nucleotide sequence ID" value="NZ_BAAAIM010000007.1"/>
</dbReference>
<feature type="region of interest" description="Disordered" evidence="1">
    <location>
        <begin position="22"/>
        <end position="99"/>
    </location>
</feature>
<evidence type="ECO:0000313" key="4">
    <source>
        <dbReference type="Proteomes" id="UP000235598"/>
    </source>
</evidence>
<proteinExistence type="predicted"/>
<gene>
    <name evidence="3" type="ORF">CJ199_00830</name>
</gene>
<sequence>MKILRTAGAVFAVFALAGCGSSQPSVEIAQPEQTETSQADNGEQSGAGQGESDPDEPIRPTGGAATPKRQDRKLAPKKSSSSGGGGGNPLNKYFADLPANPGPHQGIDVDWVDGPVYYFQAPSKVHFCMITEKYVGCQSQNPPKDGPKVEYPDGEVARANAVYMAKGSSAKMTGITDTAYIDQGGAPAVLDYDMVLDVNGFQCTTNKNDGVICKQGSHGFQFSSKKHKVL</sequence>
<dbReference type="AlphaFoldDB" id="A0A2N6VPP9"/>
<keyword evidence="2" id="KW-0732">Signal</keyword>
<organism evidence="3 4">
    <name type="scientific">Brevibacterium paucivorans</name>
    <dbReference type="NCBI Taxonomy" id="170994"/>
    <lineage>
        <taxon>Bacteria</taxon>
        <taxon>Bacillati</taxon>
        <taxon>Actinomycetota</taxon>
        <taxon>Actinomycetes</taxon>
        <taxon>Micrococcales</taxon>
        <taxon>Brevibacteriaceae</taxon>
        <taxon>Brevibacterium</taxon>
    </lineage>
</organism>
<name>A0A2N6VPP9_9MICO</name>
<feature type="compositionally biased region" description="Polar residues" evidence="1">
    <location>
        <begin position="22"/>
        <end position="46"/>
    </location>
</feature>
<dbReference type="PROSITE" id="PS51257">
    <property type="entry name" value="PROKAR_LIPOPROTEIN"/>
    <property type="match status" value="1"/>
</dbReference>
<evidence type="ECO:0000256" key="1">
    <source>
        <dbReference type="SAM" id="MobiDB-lite"/>
    </source>
</evidence>
<feature type="signal peptide" evidence="2">
    <location>
        <begin position="1"/>
        <end position="17"/>
    </location>
</feature>
<evidence type="ECO:0000313" key="3">
    <source>
        <dbReference type="EMBL" id="PMD05983.1"/>
    </source>
</evidence>
<feature type="chain" id="PRO_5039318908" description="Lipoprotein" evidence="2">
    <location>
        <begin position="18"/>
        <end position="230"/>
    </location>
</feature>